<feature type="region of interest" description="Disordered" evidence="1">
    <location>
        <begin position="1"/>
        <end position="69"/>
    </location>
</feature>
<reference evidence="2 3" key="1">
    <citation type="submission" date="2019-02" db="EMBL/GenBank/DDBJ databases">
        <title>Deep-cultivation of Planctomycetes and their phenomic and genomic characterization uncovers novel biology.</title>
        <authorList>
            <person name="Wiegand S."/>
            <person name="Jogler M."/>
            <person name="Boedeker C."/>
            <person name="Pinto D."/>
            <person name="Vollmers J."/>
            <person name="Rivas-Marin E."/>
            <person name="Kohn T."/>
            <person name="Peeters S.H."/>
            <person name="Heuer A."/>
            <person name="Rast P."/>
            <person name="Oberbeckmann S."/>
            <person name="Bunk B."/>
            <person name="Jeske O."/>
            <person name="Meyerdierks A."/>
            <person name="Storesund J.E."/>
            <person name="Kallscheuer N."/>
            <person name="Luecker S."/>
            <person name="Lage O.M."/>
            <person name="Pohl T."/>
            <person name="Merkel B.J."/>
            <person name="Hornburger P."/>
            <person name="Mueller R.-W."/>
            <person name="Bruemmer F."/>
            <person name="Labrenz M."/>
            <person name="Spormann A.M."/>
            <person name="Op Den Camp H."/>
            <person name="Overmann J."/>
            <person name="Amann R."/>
            <person name="Jetten M.S.M."/>
            <person name="Mascher T."/>
            <person name="Medema M.H."/>
            <person name="Devos D.P."/>
            <person name="Kaster A.-K."/>
            <person name="Ovreas L."/>
            <person name="Rohde M."/>
            <person name="Galperin M.Y."/>
            <person name="Jogler C."/>
        </authorList>
    </citation>
    <scope>NUCLEOTIDE SEQUENCE [LARGE SCALE GENOMIC DNA]</scope>
    <source>
        <strain evidence="2 3">Mal64</strain>
    </source>
</reference>
<comment type="caution">
    <text evidence="2">The sequence shown here is derived from an EMBL/GenBank/DDBJ whole genome shotgun (WGS) entry which is preliminary data.</text>
</comment>
<dbReference type="AlphaFoldDB" id="A0A5C5ZJ61"/>
<evidence type="ECO:0000313" key="2">
    <source>
        <dbReference type="EMBL" id="TWT86851.1"/>
    </source>
</evidence>
<feature type="region of interest" description="Disordered" evidence="1">
    <location>
        <begin position="219"/>
        <end position="256"/>
    </location>
</feature>
<dbReference type="EMBL" id="SJPQ01000004">
    <property type="protein sequence ID" value="TWT86851.1"/>
    <property type="molecule type" value="Genomic_DNA"/>
</dbReference>
<organism evidence="2 3">
    <name type="scientific">Pseudobythopirellula maris</name>
    <dbReference type="NCBI Taxonomy" id="2527991"/>
    <lineage>
        <taxon>Bacteria</taxon>
        <taxon>Pseudomonadati</taxon>
        <taxon>Planctomycetota</taxon>
        <taxon>Planctomycetia</taxon>
        <taxon>Pirellulales</taxon>
        <taxon>Lacipirellulaceae</taxon>
        <taxon>Pseudobythopirellula</taxon>
    </lineage>
</organism>
<proteinExistence type="predicted"/>
<gene>
    <name evidence="2" type="ORF">Mal64_36810</name>
</gene>
<evidence type="ECO:0000313" key="3">
    <source>
        <dbReference type="Proteomes" id="UP000315440"/>
    </source>
</evidence>
<feature type="compositionally biased region" description="Acidic residues" evidence="1">
    <location>
        <begin position="226"/>
        <end position="235"/>
    </location>
</feature>
<evidence type="ECO:0000256" key="1">
    <source>
        <dbReference type="SAM" id="MobiDB-lite"/>
    </source>
</evidence>
<feature type="compositionally biased region" description="Low complexity" evidence="1">
    <location>
        <begin position="37"/>
        <end position="55"/>
    </location>
</feature>
<name>A0A5C5ZJ61_9BACT</name>
<protein>
    <submittedName>
        <fullName evidence="2">Uncharacterized protein</fullName>
    </submittedName>
</protein>
<dbReference type="Proteomes" id="UP000315440">
    <property type="component" value="Unassembled WGS sequence"/>
</dbReference>
<accession>A0A5C5ZJ61</accession>
<sequence>MLLAVPVRQAAGQDDAEAFRAPPLLKSAPAERSVLRGEPTPAAPEALPAPAGASLPAPPSEAKRLDPDRLGGVALPPEHHPWARYAPGAWRRLRIINETFDDRGRLTGRSVSLRTERLLAVGAETYTLLSTTHVEVEGKPLPTASQEIELSLLADSPESIASAEILEPASLTVGGQMVPCERWRITANLPRGRWEETVFYAAGHAPYLLKRERVLLASRPTTPPDESQDQADEGENAVSPQPTVDADHPAQRSWQSVTRTDLPAEIGDKLHESFQVHGETTSDSLRVLTSETHCAAAPGGLVSARTVEYDAVGRRTGWTSMQLVALGLDPEGADDLDDEDGFRPRRLLRLLRELE</sequence>
<keyword evidence="3" id="KW-1185">Reference proteome</keyword>